<comment type="caution">
    <text evidence="1">The sequence shown here is derived from an EMBL/GenBank/DDBJ whole genome shotgun (WGS) entry which is preliminary data.</text>
</comment>
<name>A0A7W6S165_9PROT</name>
<dbReference type="RefSeq" id="WP_184435968.1">
    <property type="nucleotide sequence ID" value="NZ_JACIGI010000021.1"/>
</dbReference>
<sequence length="189" mass="21053">MGDETLTEAVAQAVADITNVVGHIERNIAAYHAIRDRQRARAFRDGLQALLVETVGLRGPNIRVRDTIFDLERKIAATGGTDAATERIAEADLRAVLAQILGVRDVLHTLDKDLIAVDYRTYERLDDALQGRATIVRALLDPEQRGRLSPQRLRDLGHLYARLIDALETCKARLDDLLRQTDPNPARDS</sequence>
<gene>
    <name evidence="1" type="ORF">GGD88_002552</name>
</gene>
<reference evidence="1 2" key="1">
    <citation type="submission" date="2020-08" db="EMBL/GenBank/DDBJ databases">
        <title>Genome sequencing of Purple Non-Sulfur Bacteria from various extreme environments.</title>
        <authorList>
            <person name="Mayer M."/>
        </authorList>
    </citation>
    <scope>NUCLEOTIDE SEQUENCE [LARGE SCALE GENOMIC DNA]</scope>
    <source>
        <strain evidence="1 2">JA135</strain>
    </source>
</reference>
<evidence type="ECO:0000313" key="2">
    <source>
        <dbReference type="Proteomes" id="UP000555728"/>
    </source>
</evidence>
<keyword evidence="2" id="KW-1185">Reference proteome</keyword>
<dbReference type="AlphaFoldDB" id="A0A7W6S165"/>
<accession>A0A7W6S165</accession>
<protein>
    <submittedName>
        <fullName evidence="1">Uncharacterized protein</fullName>
    </submittedName>
</protein>
<dbReference type="Proteomes" id="UP000555728">
    <property type="component" value="Unassembled WGS sequence"/>
</dbReference>
<dbReference type="EMBL" id="JACIGI010000021">
    <property type="protein sequence ID" value="MBB4286811.1"/>
    <property type="molecule type" value="Genomic_DNA"/>
</dbReference>
<proteinExistence type="predicted"/>
<evidence type="ECO:0000313" key="1">
    <source>
        <dbReference type="EMBL" id="MBB4286811.1"/>
    </source>
</evidence>
<organism evidence="1 2">
    <name type="scientific">Roseospira goensis</name>
    <dbReference type="NCBI Taxonomy" id="391922"/>
    <lineage>
        <taxon>Bacteria</taxon>
        <taxon>Pseudomonadati</taxon>
        <taxon>Pseudomonadota</taxon>
        <taxon>Alphaproteobacteria</taxon>
        <taxon>Rhodospirillales</taxon>
        <taxon>Rhodospirillaceae</taxon>
        <taxon>Roseospira</taxon>
    </lineage>
</organism>